<reference evidence="1" key="1">
    <citation type="submission" date="2023-04" db="EMBL/GenBank/DDBJ databases">
        <title>Draft Genome sequencing of Naganishia species isolated from polar environments using Oxford Nanopore Technology.</title>
        <authorList>
            <person name="Leo P."/>
            <person name="Venkateswaran K."/>
        </authorList>
    </citation>
    <scope>NUCLEOTIDE SEQUENCE</scope>
    <source>
        <strain evidence="1">MNA-CCFEE 5425</strain>
    </source>
</reference>
<comment type="caution">
    <text evidence="1">The sequence shown here is derived from an EMBL/GenBank/DDBJ whole genome shotgun (WGS) entry which is preliminary data.</text>
</comment>
<accession>A0ACC2XRH1</accession>
<organism evidence="1 2">
    <name type="scientific">Naganishia vaughanmartiniae</name>
    <dbReference type="NCBI Taxonomy" id="1424756"/>
    <lineage>
        <taxon>Eukaryota</taxon>
        <taxon>Fungi</taxon>
        <taxon>Dikarya</taxon>
        <taxon>Basidiomycota</taxon>
        <taxon>Agaricomycotina</taxon>
        <taxon>Tremellomycetes</taxon>
        <taxon>Filobasidiales</taxon>
        <taxon>Filobasidiaceae</taxon>
        <taxon>Naganishia</taxon>
    </lineage>
</organism>
<evidence type="ECO:0000313" key="2">
    <source>
        <dbReference type="Proteomes" id="UP001243375"/>
    </source>
</evidence>
<sequence length="304" mass="34102">MSVIKTLTLGTRQVPALCLGTWAWGDKHVWDYQEDRDYKNLQETWKACEELGLSFFDTAEIYGYGESERIIGKLLKDSSEEYRKKVVIATKYLPFPHPGNWFFFRPAIVTALKKSLERLAVDQVELYQIHGATSLPFHTYEAQGSQLAECVKSGMAKQVGVSNFNKDELIKMYDVLKKHGVRLASNQVEYSLLRTLPEDSDSPLGQGRLTGKYSAANPPPAGRRFSNMPMEQLEPLLETMRSIAKKYDVPVSAVALNWVISKGAIPLGGAKNREQAEQNAKALTFTLTPEEVEELSTKSFTGKT</sequence>
<evidence type="ECO:0000313" key="1">
    <source>
        <dbReference type="EMBL" id="KAJ9125606.1"/>
    </source>
</evidence>
<protein>
    <submittedName>
        <fullName evidence="1">Uncharacterized protein</fullName>
    </submittedName>
</protein>
<keyword evidence="2" id="KW-1185">Reference proteome</keyword>
<gene>
    <name evidence="1" type="ORF">QFC22_000568</name>
</gene>
<dbReference type="EMBL" id="JASBWU010000001">
    <property type="protein sequence ID" value="KAJ9125606.1"/>
    <property type="molecule type" value="Genomic_DNA"/>
</dbReference>
<dbReference type="Proteomes" id="UP001243375">
    <property type="component" value="Unassembled WGS sequence"/>
</dbReference>
<proteinExistence type="predicted"/>
<name>A0ACC2XRH1_9TREE</name>